<dbReference type="SUPFAM" id="SSF51971">
    <property type="entry name" value="Nucleotide-binding domain"/>
    <property type="match status" value="1"/>
</dbReference>
<dbReference type="Pfam" id="PF01266">
    <property type="entry name" value="DAO"/>
    <property type="match status" value="1"/>
</dbReference>
<dbReference type="PANTHER" id="PTHR11530">
    <property type="entry name" value="D-AMINO ACID OXIDASE"/>
    <property type="match status" value="1"/>
</dbReference>
<keyword evidence="4 6" id="KW-0274">FAD</keyword>
<evidence type="ECO:0000313" key="8">
    <source>
        <dbReference type="EMBL" id="ODV83619.1"/>
    </source>
</evidence>
<dbReference type="PIRSF" id="PIRSF000189">
    <property type="entry name" value="D-aa_oxidase"/>
    <property type="match status" value="1"/>
</dbReference>
<dbReference type="PANTHER" id="PTHR11530:SF16">
    <property type="entry name" value="D-AMINO ACID OXIDASE (AFU_ORTHOLOGUE AFUA_5G11290)"/>
    <property type="match status" value="1"/>
</dbReference>
<organism evidence="8 9">
    <name type="scientific">[Candida] arabinofermentans NRRL YB-2248</name>
    <dbReference type="NCBI Taxonomy" id="983967"/>
    <lineage>
        <taxon>Eukaryota</taxon>
        <taxon>Fungi</taxon>
        <taxon>Dikarya</taxon>
        <taxon>Ascomycota</taxon>
        <taxon>Saccharomycotina</taxon>
        <taxon>Pichiomycetes</taxon>
        <taxon>Pichiales</taxon>
        <taxon>Pichiaceae</taxon>
        <taxon>Ogataea</taxon>
        <taxon>Ogataea/Candida clade</taxon>
    </lineage>
</organism>
<dbReference type="STRING" id="983967.A0A1E4SVT5"/>
<evidence type="ECO:0000313" key="9">
    <source>
        <dbReference type="Proteomes" id="UP000094801"/>
    </source>
</evidence>
<feature type="binding site" evidence="6">
    <location>
        <begin position="50"/>
        <end position="51"/>
    </location>
    <ligand>
        <name>FAD</name>
        <dbReference type="ChEBI" id="CHEBI:57692"/>
    </ligand>
</feature>
<keyword evidence="3" id="KW-0285">Flavoprotein</keyword>
<dbReference type="Gene3D" id="3.30.9.10">
    <property type="entry name" value="D-Amino Acid Oxidase, subunit A, domain 2"/>
    <property type="match status" value="1"/>
</dbReference>
<comment type="cofactor">
    <cofactor evidence="1 6">
        <name>FAD</name>
        <dbReference type="ChEBI" id="CHEBI:57692"/>
    </cofactor>
</comment>
<dbReference type="OrthoDB" id="409956at2759"/>
<keyword evidence="5" id="KW-0560">Oxidoreductase</keyword>
<gene>
    <name evidence="8" type="ORF">CANARDRAFT_202877</name>
</gene>
<dbReference type="AlphaFoldDB" id="A0A1E4SVT5"/>
<feature type="binding site" evidence="6">
    <location>
        <position position="307"/>
    </location>
    <ligand>
        <name>D-dopa</name>
        <dbReference type="ChEBI" id="CHEBI:149689"/>
    </ligand>
</feature>
<accession>A0A1E4SVT5</accession>
<reference evidence="9" key="1">
    <citation type="submission" date="2016-04" db="EMBL/GenBank/DDBJ databases">
        <title>Comparative genomics of biotechnologically important yeasts.</title>
        <authorList>
            <consortium name="DOE Joint Genome Institute"/>
            <person name="Riley R."/>
            <person name="Haridas S."/>
            <person name="Wolfe K.H."/>
            <person name="Lopes M.R."/>
            <person name="Hittinger C.T."/>
            <person name="Goker M."/>
            <person name="Salamov A."/>
            <person name="Wisecaver J."/>
            <person name="Long T.M."/>
            <person name="Aerts A.L."/>
            <person name="Barry K."/>
            <person name="Choi C."/>
            <person name="Clum A."/>
            <person name="Coughlan A.Y."/>
            <person name="Deshpande S."/>
            <person name="Douglass A.P."/>
            <person name="Hanson S.J."/>
            <person name="Klenk H.-P."/>
            <person name="Labutti K."/>
            <person name="Lapidus A."/>
            <person name="Lindquist E."/>
            <person name="Lipzen A."/>
            <person name="Meier-Kolthoff J.P."/>
            <person name="Ohm R.A."/>
            <person name="Otillar R.P."/>
            <person name="Pangilinan J."/>
            <person name="Peng Y."/>
            <person name="Rokas A."/>
            <person name="Rosa C.A."/>
            <person name="Scheuner C."/>
            <person name="Sibirny A.A."/>
            <person name="Slot J.C."/>
            <person name="Stielow J.B."/>
            <person name="Sun H."/>
            <person name="Kurtzman C.P."/>
            <person name="Blackwell M."/>
            <person name="Grigoriev I.V."/>
            <person name="Jeffries T.W."/>
        </authorList>
    </citation>
    <scope>NUCLEOTIDE SEQUENCE [LARGE SCALE GENOMIC DNA]</scope>
    <source>
        <strain evidence="9">NRRL YB-2248</strain>
    </source>
</reference>
<dbReference type="InterPro" id="IPR006076">
    <property type="entry name" value="FAD-dep_OxRdtase"/>
</dbReference>
<protein>
    <recommendedName>
        <fullName evidence="7">FAD dependent oxidoreductase domain-containing protein</fullName>
    </recommendedName>
</protein>
<dbReference type="GO" id="GO:0019478">
    <property type="term" value="P:D-amino acid catabolic process"/>
    <property type="evidence" value="ECO:0007669"/>
    <property type="project" value="TreeGrafter"/>
</dbReference>
<evidence type="ECO:0000256" key="4">
    <source>
        <dbReference type="ARBA" id="ARBA00022827"/>
    </source>
</evidence>
<evidence type="ECO:0000256" key="1">
    <source>
        <dbReference type="ARBA" id="ARBA00001974"/>
    </source>
</evidence>
<dbReference type="GO" id="GO:0003884">
    <property type="term" value="F:D-amino-acid oxidase activity"/>
    <property type="evidence" value="ECO:0007669"/>
    <property type="project" value="InterPro"/>
</dbReference>
<dbReference type="EMBL" id="KV453862">
    <property type="protein sequence ID" value="ODV83619.1"/>
    <property type="molecule type" value="Genomic_DNA"/>
</dbReference>
<comment type="similarity">
    <text evidence="2">Belongs to the DAMOX/DASOX family.</text>
</comment>
<dbReference type="GO" id="GO:0071949">
    <property type="term" value="F:FAD binding"/>
    <property type="evidence" value="ECO:0007669"/>
    <property type="project" value="InterPro"/>
</dbReference>
<name>A0A1E4SVT5_9ASCO</name>
<evidence type="ECO:0000256" key="6">
    <source>
        <dbReference type="PIRSR" id="PIRSR000189-1"/>
    </source>
</evidence>
<evidence type="ECO:0000256" key="2">
    <source>
        <dbReference type="ARBA" id="ARBA00006730"/>
    </source>
</evidence>
<feature type="domain" description="FAD dependent oxidoreductase" evidence="7">
    <location>
        <begin position="7"/>
        <end position="347"/>
    </location>
</feature>
<proteinExistence type="inferred from homology"/>
<evidence type="ECO:0000256" key="5">
    <source>
        <dbReference type="ARBA" id="ARBA00023002"/>
    </source>
</evidence>
<evidence type="ECO:0000259" key="7">
    <source>
        <dbReference type="Pfam" id="PF01266"/>
    </source>
</evidence>
<dbReference type="Gene3D" id="3.40.50.720">
    <property type="entry name" value="NAD(P)-binding Rossmann-like Domain"/>
    <property type="match status" value="1"/>
</dbReference>
<dbReference type="SUPFAM" id="SSF54373">
    <property type="entry name" value="FAD-linked reductases, C-terminal domain"/>
    <property type="match status" value="1"/>
</dbReference>
<dbReference type="GO" id="GO:0005737">
    <property type="term" value="C:cytoplasm"/>
    <property type="evidence" value="ECO:0007669"/>
    <property type="project" value="TreeGrafter"/>
</dbReference>
<dbReference type="Proteomes" id="UP000094801">
    <property type="component" value="Unassembled WGS sequence"/>
</dbReference>
<keyword evidence="9" id="KW-1185">Reference proteome</keyword>
<sequence length="359" mass="41020">MPLKEPKILIIGAGVVGLTTALTLSEKLPNNVQIKVIAKDLPGDDPPLYTSPKAGAHWGSTLDSTDSHQIWKHKIGYNKMKELSKIPETYVKEYDCYFGWIPSIGFPRRKFTEPWYKDFVQGYKYIGSNNDKFPNVYNLFTFKSFTISTTYYLLYLMNELIKRGITVERKTIDELYDSFNTAIPNYKPDLIINCTGIQFNFLQDVKKDEKLKPIRGHTLIIENNLNYQVHFDEDNPKEPGEFLMLFPKVEGGAALGGIYDYDSPEFDHSSHVGFGDRLISKAKKYLPELVTDTKGEIKFVRDNIGFRPGRIGGPRIEVDDQDTRIIHNYGCGSTGYIESWAVAEEVYDIVKKKIHCSKL</sequence>
<feature type="binding site" evidence="6">
    <location>
        <position position="195"/>
    </location>
    <ligand>
        <name>FAD</name>
        <dbReference type="ChEBI" id="CHEBI:57692"/>
    </ligand>
</feature>
<dbReference type="InterPro" id="IPR023209">
    <property type="entry name" value="DAO"/>
</dbReference>
<evidence type="ECO:0000256" key="3">
    <source>
        <dbReference type="ARBA" id="ARBA00022630"/>
    </source>
</evidence>